<dbReference type="EMBL" id="JABFDB010000019">
    <property type="protein sequence ID" value="NYZ22548.1"/>
    <property type="molecule type" value="Genomic_DNA"/>
</dbReference>
<dbReference type="SMART" id="SM00382">
    <property type="entry name" value="AAA"/>
    <property type="match status" value="1"/>
</dbReference>
<dbReference type="Gene3D" id="3.40.50.300">
    <property type="entry name" value="P-loop containing nucleotide triphosphate hydrolases"/>
    <property type="match status" value="1"/>
</dbReference>
<dbReference type="PROSITE" id="PS00211">
    <property type="entry name" value="ABC_TRANSPORTER_1"/>
    <property type="match status" value="1"/>
</dbReference>
<dbReference type="InterPro" id="IPR027417">
    <property type="entry name" value="P-loop_NTPase"/>
</dbReference>
<gene>
    <name evidence="5" type="ORF">HND93_22795</name>
</gene>
<dbReference type="Gene3D" id="2.40.50.100">
    <property type="match status" value="1"/>
</dbReference>
<dbReference type="InterPro" id="IPR008995">
    <property type="entry name" value="Mo/tungstate-bd_C_term_dom"/>
</dbReference>
<keyword evidence="1" id="KW-0813">Transport</keyword>
<evidence type="ECO:0000256" key="1">
    <source>
        <dbReference type="ARBA" id="ARBA00022448"/>
    </source>
</evidence>
<dbReference type="InterPro" id="IPR017871">
    <property type="entry name" value="ABC_transporter-like_CS"/>
</dbReference>
<evidence type="ECO:0000313" key="6">
    <source>
        <dbReference type="Proteomes" id="UP000584642"/>
    </source>
</evidence>
<organism evidence="5 6">
    <name type="scientific">Azospirillum oleiclasticum</name>
    <dbReference type="NCBI Taxonomy" id="2735135"/>
    <lineage>
        <taxon>Bacteria</taxon>
        <taxon>Pseudomonadati</taxon>
        <taxon>Pseudomonadota</taxon>
        <taxon>Alphaproteobacteria</taxon>
        <taxon>Rhodospirillales</taxon>
        <taxon>Azospirillaceae</taxon>
        <taxon>Azospirillum</taxon>
    </lineage>
</organism>
<dbReference type="Proteomes" id="UP000584642">
    <property type="component" value="Unassembled WGS sequence"/>
</dbReference>
<keyword evidence="3 5" id="KW-0067">ATP-binding</keyword>
<reference evidence="5 6" key="1">
    <citation type="submission" date="2020-05" db="EMBL/GenBank/DDBJ databases">
        <title>Azospirillum oleiclasticum sp. nov, a nitrogen-fixing and heavy crude oil-emulsifying bacterium isolated from the crude oil of Yumen Oilfield.</title>
        <authorList>
            <person name="Wu D."/>
            <person name="Cai M."/>
            <person name="Zhang X."/>
        </authorList>
    </citation>
    <scope>NUCLEOTIDE SEQUENCE [LARGE SCALE GENOMIC DNA]</scope>
    <source>
        <strain evidence="5 6">ROY-1-1-2</strain>
    </source>
</reference>
<dbReference type="Pfam" id="PF00005">
    <property type="entry name" value="ABC_tran"/>
    <property type="match status" value="1"/>
</dbReference>
<dbReference type="InterPro" id="IPR050093">
    <property type="entry name" value="ABC_SmlMolc_Importer"/>
</dbReference>
<proteinExistence type="predicted"/>
<evidence type="ECO:0000259" key="4">
    <source>
        <dbReference type="PROSITE" id="PS50893"/>
    </source>
</evidence>
<dbReference type="RefSeq" id="WP_180284318.1">
    <property type="nucleotide sequence ID" value="NZ_JABFDB010000019.1"/>
</dbReference>
<dbReference type="InterPro" id="IPR003593">
    <property type="entry name" value="AAA+_ATPase"/>
</dbReference>
<dbReference type="PANTHER" id="PTHR42781:SF4">
    <property type="entry name" value="SPERMIDINE_PUTRESCINE IMPORT ATP-BINDING PROTEIN POTA"/>
    <property type="match status" value="1"/>
</dbReference>
<sequence length="369" mass="40444">MTASQPVVDIQNISKRYGRTAALDRVSFELKRGECVALLGPSGCGKTTTLRILAGFERPDAGVVAIDGRDMSNARPYERNIGLVFQDYALFPHMTVAENVEYGMKRRGVPKAERERRRREVLRLVRLDGLDERRPSQLSGGQQQRVAMARALAPNPSVMLLDEPLSNLDARLRHDLRHELREILSAAGTTTLIVTHDQEEAIAMADRIVLMNHGRIQQIGPPRSLYERPENAFVASFLGRCNWFDGVVESALPDGSALFRTTEGLALRVRLPDPRVGAPAPSGVAVRPERLHVVEAGTELDGDFNRLPATVTRLHYLGADLRFDLTLPEGRRLEAVVKADGRPLPAPGDTVAVAVAPADCVPVAGDLPQ</sequence>
<dbReference type="PROSITE" id="PS50893">
    <property type="entry name" value="ABC_TRANSPORTER_2"/>
    <property type="match status" value="1"/>
</dbReference>
<protein>
    <submittedName>
        <fullName evidence="5">ABC transporter ATP-binding protein</fullName>
    </submittedName>
</protein>
<dbReference type="InterPro" id="IPR013611">
    <property type="entry name" value="Transp-assoc_OB_typ2"/>
</dbReference>
<keyword evidence="6" id="KW-1185">Reference proteome</keyword>
<feature type="domain" description="ABC transporter" evidence="4">
    <location>
        <begin position="8"/>
        <end position="238"/>
    </location>
</feature>
<evidence type="ECO:0000256" key="3">
    <source>
        <dbReference type="ARBA" id="ARBA00022840"/>
    </source>
</evidence>
<name>A0ABX2THH4_9PROT</name>
<dbReference type="Pfam" id="PF08402">
    <property type="entry name" value="TOBE_2"/>
    <property type="match status" value="1"/>
</dbReference>
<comment type="caution">
    <text evidence="5">The sequence shown here is derived from an EMBL/GenBank/DDBJ whole genome shotgun (WGS) entry which is preliminary data.</text>
</comment>
<dbReference type="GO" id="GO:0005524">
    <property type="term" value="F:ATP binding"/>
    <property type="evidence" value="ECO:0007669"/>
    <property type="project" value="UniProtKB-KW"/>
</dbReference>
<dbReference type="SUPFAM" id="SSF52540">
    <property type="entry name" value="P-loop containing nucleoside triphosphate hydrolases"/>
    <property type="match status" value="1"/>
</dbReference>
<dbReference type="PANTHER" id="PTHR42781">
    <property type="entry name" value="SPERMIDINE/PUTRESCINE IMPORT ATP-BINDING PROTEIN POTA"/>
    <property type="match status" value="1"/>
</dbReference>
<dbReference type="InterPro" id="IPR003439">
    <property type="entry name" value="ABC_transporter-like_ATP-bd"/>
</dbReference>
<evidence type="ECO:0000313" key="5">
    <source>
        <dbReference type="EMBL" id="NYZ22548.1"/>
    </source>
</evidence>
<evidence type="ECO:0000256" key="2">
    <source>
        <dbReference type="ARBA" id="ARBA00022741"/>
    </source>
</evidence>
<dbReference type="SUPFAM" id="SSF50331">
    <property type="entry name" value="MOP-like"/>
    <property type="match status" value="1"/>
</dbReference>
<keyword evidence="2" id="KW-0547">Nucleotide-binding</keyword>
<accession>A0ABX2THH4</accession>